<dbReference type="NCBIfam" id="TIGR03544">
    <property type="entry name" value="DivI1A_domain"/>
    <property type="match status" value="4"/>
</dbReference>
<proteinExistence type="predicted"/>
<evidence type="ECO:0000313" key="2">
    <source>
        <dbReference type="Proteomes" id="UP000542674"/>
    </source>
</evidence>
<dbReference type="Gene3D" id="6.10.250.660">
    <property type="match status" value="3"/>
</dbReference>
<reference evidence="1 2" key="1">
    <citation type="submission" date="2020-08" db="EMBL/GenBank/DDBJ databases">
        <title>Sequencing the genomes of 1000 actinobacteria strains.</title>
        <authorList>
            <person name="Klenk H.-P."/>
        </authorList>
    </citation>
    <scope>NUCLEOTIDE SEQUENCE [LARGE SCALE GENOMIC DNA]</scope>
    <source>
        <strain evidence="1 2">DSM 45084</strain>
    </source>
</reference>
<comment type="caution">
    <text evidence="1">The sequence shown here is derived from an EMBL/GenBank/DDBJ whole genome shotgun (WGS) entry which is preliminary data.</text>
</comment>
<dbReference type="Proteomes" id="UP000542674">
    <property type="component" value="Unassembled WGS sequence"/>
</dbReference>
<dbReference type="EMBL" id="JACHJS010000001">
    <property type="protein sequence ID" value="MBB4968563.1"/>
    <property type="molecule type" value="Genomic_DNA"/>
</dbReference>
<dbReference type="AlphaFoldDB" id="A0A7W7T8J3"/>
<dbReference type="RefSeq" id="WP_184674178.1">
    <property type="nucleotide sequence ID" value="NZ_BAABAI010000014.1"/>
</dbReference>
<organism evidence="1 2">
    <name type="scientific">Saccharothrix violaceirubra</name>
    <dbReference type="NCBI Taxonomy" id="413306"/>
    <lineage>
        <taxon>Bacteria</taxon>
        <taxon>Bacillati</taxon>
        <taxon>Actinomycetota</taxon>
        <taxon>Actinomycetes</taxon>
        <taxon>Pseudonocardiales</taxon>
        <taxon>Pseudonocardiaceae</taxon>
        <taxon>Saccharothrix</taxon>
    </lineage>
</organism>
<protein>
    <submittedName>
        <fullName evidence="1">DivIVA domain-containing protein</fullName>
    </submittedName>
</protein>
<name>A0A7W7T8J3_9PSEU</name>
<dbReference type="InterPro" id="IPR019933">
    <property type="entry name" value="DivIVA_domain"/>
</dbReference>
<evidence type="ECO:0000313" key="1">
    <source>
        <dbReference type="EMBL" id="MBB4968563.1"/>
    </source>
</evidence>
<keyword evidence="2" id="KW-1185">Reference proteome</keyword>
<gene>
    <name evidence="1" type="ORF">F4559_005922</name>
</gene>
<sequence length="171" mass="19336">MPFPYLTPARIRSLRFSRRRNGKGYDPAQVDAAVIRIADGLAGLVRLEPDEVRNLRFHEVPGGYDQRPVDEFLGQVEWQLRAGVVPPTRLRSGQDLLDVRLPRASGGYDRGEVDAFLARAATSLDGRGRMTAVEVRHTRFSTTTGLRRGYRVQAVDALLDDLEQEFRFRGR</sequence>
<accession>A0A7W7T8J3</accession>